<keyword evidence="2" id="KW-0964">Secreted</keyword>
<dbReference type="PANTHER" id="PTHR38340">
    <property type="entry name" value="S-LAYER PROTEIN"/>
    <property type="match status" value="1"/>
</dbReference>
<dbReference type="PRINTS" id="PR00313">
    <property type="entry name" value="CABNDNGRPT"/>
</dbReference>
<dbReference type="SUPFAM" id="SSF51120">
    <property type="entry name" value="beta-Roll"/>
    <property type="match status" value="4"/>
</dbReference>
<evidence type="ECO:0000256" key="1">
    <source>
        <dbReference type="ARBA" id="ARBA00004613"/>
    </source>
</evidence>
<dbReference type="EC" id="3.1.3.1" evidence="3"/>
<dbReference type="PROSITE" id="PS00330">
    <property type="entry name" value="HEMOLYSIN_CALCIUM"/>
    <property type="match status" value="4"/>
</dbReference>
<reference evidence="3" key="1">
    <citation type="submission" date="2018-06" db="EMBL/GenBank/DDBJ databases">
        <authorList>
            <person name="Zhirakovskaya E."/>
        </authorList>
    </citation>
    <scope>NUCLEOTIDE SEQUENCE</scope>
</reference>
<comment type="subcellular location">
    <subcellularLocation>
        <location evidence="1">Secreted</location>
    </subcellularLocation>
</comment>
<dbReference type="Pfam" id="PF00353">
    <property type="entry name" value="HemolysinCabind"/>
    <property type="match status" value="6"/>
</dbReference>
<feature type="non-terminal residue" evidence="3">
    <location>
        <position position="682"/>
    </location>
</feature>
<dbReference type="InterPro" id="IPR011049">
    <property type="entry name" value="Serralysin-like_metalloprot_C"/>
</dbReference>
<protein>
    <submittedName>
        <fullName evidence="3">Alkaline phosphatase</fullName>
        <ecNumber evidence="3">3.1.3.1</ecNumber>
    </submittedName>
</protein>
<evidence type="ECO:0000313" key="3">
    <source>
        <dbReference type="EMBL" id="VAV90683.1"/>
    </source>
</evidence>
<gene>
    <name evidence="3" type="ORF">MNBD_ALPHA04-2183</name>
</gene>
<name>A0A3B0S2L1_9ZZZZ</name>
<feature type="non-terminal residue" evidence="3">
    <location>
        <position position="1"/>
    </location>
</feature>
<dbReference type="GO" id="GO:0005509">
    <property type="term" value="F:calcium ion binding"/>
    <property type="evidence" value="ECO:0007669"/>
    <property type="project" value="InterPro"/>
</dbReference>
<dbReference type="GO" id="GO:0005576">
    <property type="term" value="C:extracellular region"/>
    <property type="evidence" value="ECO:0007669"/>
    <property type="project" value="UniProtKB-SubCell"/>
</dbReference>
<organism evidence="3">
    <name type="scientific">hydrothermal vent metagenome</name>
    <dbReference type="NCBI Taxonomy" id="652676"/>
    <lineage>
        <taxon>unclassified sequences</taxon>
        <taxon>metagenomes</taxon>
        <taxon>ecological metagenomes</taxon>
    </lineage>
</organism>
<keyword evidence="3" id="KW-0378">Hydrolase</keyword>
<evidence type="ECO:0000256" key="2">
    <source>
        <dbReference type="ARBA" id="ARBA00022525"/>
    </source>
</evidence>
<sequence length="682" mass="70889">FGGLQGYLAGSNFLKDNGLNLADIQFEINQGDLVISDGVEQLPTGAASVTGWNTAFSAEARWAAVAGPDGETITAMETGQANTGKSGGGALATNTFEIDETQTYEYTVYVRRHDLTKSHRLYLGAAGGTVVDAVTGAQNTNPYFYYTISGPSGKPLQDDRWYKIVGYILPEGDRLTSHADKGGVYDTVTGEKIASVTNFAWDPNKTRSTAYMRYFSYYGATDQGYSTYWHQPSVRVVTENSAGTNLLDLAGWPADLHNTNVITDFAATMGYAAPVTTSVSRTGTIYSDVIFASGSGNINIYDNSSSTVANGPSMSGLSRLSDDIFVGNSGNNNIYGYAGWDWLEGGDGVDRLYGGEGDDFLSGGDGNDYVAHATLTGNVPGGLFGGNGNDTLVGGAGSDAVYGENGDDILLVDQDYNWDYLHGGAGSDTVSFENFDTAVTVDMGDNGGNNAYTAIQYRDGWVSIENLTGSKYSDTLQGNNSANVLTGLSGDDTINGHGGNDTIIGGAGADTINGGSGTDTVSYRKSNRGVQVSLKDGTARGGDAQGDQISAIENIEGSDQSDVLQGGTASGQLQGLGGSDIFLGSPGATQFLGGEGIDTVDYSSSTAGVNVRLDIGTGAAGYASGDSYISIEQVIGSAFNDVLYGTSESDRLQGGAGNDYLYGQLGDDSYAFTAGSGLDRIT</sequence>
<dbReference type="InterPro" id="IPR050557">
    <property type="entry name" value="RTX_toxin/Mannuronan_C5-epim"/>
</dbReference>
<dbReference type="GO" id="GO:0004035">
    <property type="term" value="F:alkaline phosphatase activity"/>
    <property type="evidence" value="ECO:0007669"/>
    <property type="project" value="UniProtKB-EC"/>
</dbReference>
<proteinExistence type="predicted"/>
<dbReference type="AlphaFoldDB" id="A0A3B0S2L1"/>
<dbReference type="InterPro" id="IPR001343">
    <property type="entry name" value="Hemolysn_Ca-bd"/>
</dbReference>
<dbReference type="InterPro" id="IPR018511">
    <property type="entry name" value="Hemolysin-typ_Ca-bd_CS"/>
</dbReference>
<dbReference type="EMBL" id="UOEF01000106">
    <property type="protein sequence ID" value="VAV90683.1"/>
    <property type="molecule type" value="Genomic_DNA"/>
</dbReference>
<accession>A0A3B0S2L1</accession>
<dbReference type="Gene3D" id="2.150.10.10">
    <property type="entry name" value="Serralysin-like metalloprotease, C-terminal"/>
    <property type="match status" value="4"/>
</dbReference>
<dbReference type="PANTHER" id="PTHR38340:SF1">
    <property type="entry name" value="S-LAYER PROTEIN"/>
    <property type="match status" value="1"/>
</dbReference>